<keyword evidence="2" id="KW-1185">Reference proteome</keyword>
<dbReference type="GO" id="GO:0004601">
    <property type="term" value="F:peroxidase activity"/>
    <property type="evidence" value="ECO:0007669"/>
    <property type="project" value="UniProtKB-KW"/>
</dbReference>
<dbReference type="PANTHER" id="PTHR34599:SF1">
    <property type="entry name" value="PHOSPHATIDIC ACID PHOSPHATASE TYPE 2_HALOPEROXIDASE DOMAIN-CONTAINING PROTEIN"/>
    <property type="match status" value="1"/>
</dbReference>
<dbReference type="InterPro" id="IPR052559">
    <property type="entry name" value="V-haloperoxidase"/>
</dbReference>
<keyword evidence="1" id="KW-0575">Peroxidase</keyword>
<dbReference type="CDD" id="cd03398">
    <property type="entry name" value="PAP2_haloperoxidase"/>
    <property type="match status" value="1"/>
</dbReference>
<evidence type="ECO:0000313" key="1">
    <source>
        <dbReference type="EMBL" id="NMO15627.1"/>
    </source>
</evidence>
<sequence>MADGLLACTPTESPMPHARSNVPLPVLSFRKALHRAAAVTCGLLALTVFAWPTPGRADVVAEWNHLTLKLESPRAFVLLTRVGALTQVAMHDAINALPDQRRFATYLPPVPAPPGASAEAAAVAAAHRVILRYVLTVHPENSALIALIEARYAASLAAIPDGPAKEKGLQVGEATAEQLWAVRDADGWDNPDGISYVFPTPAPGVWRPVPPAAPGTVPPFYWWNRVTPWVMRDASQFLTQPPLSLTSKVYLRDVVETWAYGSNDSRLRTADQSFAARWWGECQETSTAGVVGLMAAQLVEDHGEDLYDSARIFALVTMAQADAIISNVDSKATWSFWRPITAIREGGDADWTPYLATPPTQEYPAGHPMVSGAGLYMLARFYGQGPLARPLSITSPDCGTRTFRSLDAAVDEVINARIWGGMHYRHSGVVGARTGKQIAHWVHAHALRPLED</sequence>
<keyword evidence="1" id="KW-0560">Oxidoreductase</keyword>
<dbReference type="SUPFAM" id="SSF48317">
    <property type="entry name" value="Acid phosphatase/Vanadium-dependent haloperoxidase"/>
    <property type="match status" value="1"/>
</dbReference>
<dbReference type="AlphaFoldDB" id="A0A848LAJ2"/>
<proteinExistence type="predicted"/>
<dbReference type="EMBL" id="JABBJJ010000043">
    <property type="protein sequence ID" value="NMO15627.1"/>
    <property type="molecule type" value="Genomic_DNA"/>
</dbReference>
<comment type="caution">
    <text evidence="1">The sequence shown here is derived from an EMBL/GenBank/DDBJ whole genome shotgun (WGS) entry which is preliminary data.</text>
</comment>
<protein>
    <submittedName>
        <fullName evidence="1">Vanadium-dependent haloperoxidase</fullName>
    </submittedName>
</protein>
<dbReference type="InterPro" id="IPR036938">
    <property type="entry name" value="PAP2/HPO_sf"/>
</dbReference>
<name>A0A848LAJ2_9BACT</name>
<accession>A0A848LAJ2</accession>
<dbReference type="RefSeq" id="WP_169344916.1">
    <property type="nucleotide sequence ID" value="NZ_JABBJJ010000043.1"/>
</dbReference>
<organism evidence="1 2">
    <name type="scientific">Pyxidicoccus fallax</name>
    <dbReference type="NCBI Taxonomy" id="394095"/>
    <lineage>
        <taxon>Bacteria</taxon>
        <taxon>Pseudomonadati</taxon>
        <taxon>Myxococcota</taxon>
        <taxon>Myxococcia</taxon>
        <taxon>Myxococcales</taxon>
        <taxon>Cystobacterineae</taxon>
        <taxon>Myxococcaceae</taxon>
        <taxon>Pyxidicoccus</taxon>
    </lineage>
</organism>
<gene>
    <name evidence="1" type="ORF">HG543_12300</name>
</gene>
<evidence type="ECO:0000313" key="2">
    <source>
        <dbReference type="Proteomes" id="UP000518300"/>
    </source>
</evidence>
<reference evidence="1 2" key="1">
    <citation type="submission" date="2020-04" db="EMBL/GenBank/DDBJ databases">
        <title>Draft genome of Pyxidicoccus fallax type strain.</title>
        <authorList>
            <person name="Whitworth D.E."/>
        </authorList>
    </citation>
    <scope>NUCLEOTIDE SEQUENCE [LARGE SCALE GENOMIC DNA]</scope>
    <source>
        <strain evidence="1 2">DSM 14698</strain>
    </source>
</reference>
<dbReference type="Proteomes" id="UP000518300">
    <property type="component" value="Unassembled WGS sequence"/>
</dbReference>
<dbReference type="Gene3D" id="1.10.606.20">
    <property type="match status" value="1"/>
</dbReference>
<dbReference type="PANTHER" id="PTHR34599">
    <property type="entry name" value="PEROXIDASE-RELATED"/>
    <property type="match status" value="1"/>
</dbReference>